<dbReference type="InterPro" id="IPR015590">
    <property type="entry name" value="Aldehyde_DH_dom"/>
</dbReference>
<dbReference type="SUPFAM" id="SSF53720">
    <property type="entry name" value="ALDH-like"/>
    <property type="match status" value="1"/>
</dbReference>
<keyword evidence="2" id="KW-0812">Transmembrane</keyword>
<organism evidence="4 5">
    <name type="scientific">Vitis vinifera</name>
    <name type="common">Grape</name>
    <dbReference type="NCBI Taxonomy" id="29760"/>
    <lineage>
        <taxon>Eukaryota</taxon>
        <taxon>Viridiplantae</taxon>
        <taxon>Streptophyta</taxon>
        <taxon>Embryophyta</taxon>
        <taxon>Tracheophyta</taxon>
        <taxon>Spermatophyta</taxon>
        <taxon>Magnoliopsida</taxon>
        <taxon>eudicotyledons</taxon>
        <taxon>Gunneridae</taxon>
        <taxon>Pentapetalae</taxon>
        <taxon>rosids</taxon>
        <taxon>Vitales</taxon>
        <taxon>Vitaceae</taxon>
        <taxon>Viteae</taxon>
        <taxon>Vitis</taxon>
    </lineage>
</organism>
<evidence type="ECO:0000256" key="1">
    <source>
        <dbReference type="SAM" id="MobiDB-lite"/>
    </source>
</evidence>
<evidence type="ECO:0000313" key="4">
    <source>
        <dbReference type="EMBL" id="WJZ97054.1"/>
    </source>
</evidence>
<feature type="compositionally biased region" description="Polar residues" evidence="1">
    <location>
        <begin position="36"/>
        <end position="51"/>
    </location>
</feature>
<feature type="compositionally biased region" description="Acidic residues" evidence="1">
    <location>
        <begin position="24"/>
        <end position="35"/>
    </location>
</feature>
<feature type="transmembrane region" description="Helical" evidence="2">
    <location>
        <begin position="136"/>
        <end position="156"/>
    </location>
</feature>
<evidence type="ECO:0000259" key="3">
    <source>
        <dbReference type="Pfam" id="PF00171"/>
    </source>
</evidence>
<feature type="domain" description="Aldehyde dehydrogenase" evidence="3">
    <location>
        <begin position="149"/>
        <end position="193"/>
    </location>
</feature>
<protein>
    <recommendedName>
        <fullName evidence="3">Aldehyde dehydrogenase domain-containing protein</fullName>
    </recommendedName>
</protein>
<reference evidence="4 5" key="1">
    <citation type="journal article" date="2023" name="Hortic Res">
        <title>The complete reference genome for grapevine (Vitis vinifera L.) genetics and breeding.</title>
        <authorList>
            <person name="Shi X."/>
            <person name="Cao S."/>
            <person name="Wang X."/>
            <person name="Huang S."/>
            <person name="Wang Y."/>
            <person name="Liu Z."/>
            <person name="Liu W."/>
            <person name="Leng X."/>
            <person name="Peng Y."/>
            <person name="Wang N."/>
            <person name="Wang Y."/>
            <person name="Ma Z."/>
            <person name="Xu X."/>
            <person name="Zhang F."/>
            <person name="Xue H."/>
            <person name="Zhong H."/>
            <person name="Wang Y."/>
            <person name="Zhang K."/>
            <person name="Velt A."/>
            <person name="Avia K."/>
            <person name="Holtgrawe D."/>
            <person name="Grimplet J."/>
            <person name="Matus J.T."/>
            <person name="Ware D."/>
            <person name="Wu X."/>
            <person name="Wang H."/>
            <person name="Liu C."/>
            <person name="Fang Y."/>
            <person name="Rustenholz C."/>
            <person name="Cheng Z."/>
            <person name="Xiao H."/>
            <person name="Zhou Y."/>
        </authorList>
    </citation>
    <scope>NUCLEOTIDE SEQUENCE [LARGE SCALE GENOMIC DNA]</scope>
    <source>
        <strain evidence="5">cv. Pinot noir / PN40024</strain>
        <tissue evidence="4">Leaf</tissue>
    </source>
</reference>
<dbReference type="InterPro" id="IPR016162">
    <property type="entry name" value="Ald_DH_N"/>
</dbReference>
<feature type="region of interest" description="Disordered" evidence="1">
    <location>
        <begin position="23"/>
        <end position="112"/>
    </location>
</feature>
<keyword evidence="2" id="KW-1133">Transmembrane helix</keyword>
<keyword evidence="5" id="KW-1185">Reference proteome</keyword>
<evidence type="ECO:0000256" key="2">
    <source>
        <dbReference type="SAM" id="Phobius"/>
    </source>
</evidence>
<dbReference type="Gene3D" id="3.40.605.10">
    <property type="entry name" value="Aldehyde Dehydrogenase, Chain A, domain 1"/>
    <property type="match status" value="1"/>
</dbReference>
<dbReference type="InterPro" id="IPR016161">
    <property type="entry name" value="Ald_DH/histidinol_DH"/>
</dbReference>
<feature type="compositionally biased region" description="Low complexity" evidence="1">
    <location>
        <begin position="82"/>
        <end position="93"/>
    </location>
</feature>
<dbReference type="EMBL" id="CP126657">
    <property type="protein sequence ID" value="WJZ97054.1"/>
    <property type="molecule type" value="Genomic_DNA"/>
</dbReference>
<keyword evidence="2" id="KW-0472">Membrane</keyword>
<proteinExistence type="predicted"/>
<dbReference type="Pfam" id="PF00171">
    <property type="entry name" value="Aldedh"/>
    <property type="match status" value="1"/>
</dbReference>
<gene>
    <name evidence="4" type="ORF">VitviT2T_015688</name>
</gene>
<name>A0ABY9CNG9_VITVI</name>
<accession>A0ABY9CNG9</accession>
<sequence length="498" mass="55746">MIPRIMITTPIVQRLMRRIRDMSQSDEFDESEESDFTSASNDMVASSNNEQCMGPPSDDSEDGDHNPNAPEIDEQVDRESSSSDFTSHSGDFTATLDRRNFSDNEDGLDGQRRFSRKKKDTLKDAFIKVMKSKDLVSTWVLYLLFIWCIAFTLAGFPRGLISCVTRKGSEIVDFLTMHPGVNCISSTGGGAATKAEEEKPLAGQTQLRSIRRKLERKDIPNHNSRKYKGLSTSAIILKSELMYAPMLKNGSELQASLDACSTSVHEFRHTYPLLRAGIHAPSLKVPDNFHSVKDIAGENLDGSIQVFKALFAVCDRLLEELQKLSKTINQTIDSSDFISKLNDTRMVMFHNILPESNCAKELHGTIFCKFEERVEKCILIAGFANKLQQVINGDMPTVCTDMEHSRYYSEKNWASILRTSLLSCKGSVRKMTDDILPDVIKSIVSFNSKVTGVSGSLSQIRGSIDMTLEQLVKFEIERASLVDLGQNYFLKIGVITEQ</sequence>
<dbReference type="Proteomes" id="UP001227230">
    <property type="component" value="Chromosome 10"/>
</dbReference>
<evidence type="ECO:0000313" key="5">
    <source>
        <dbReference type="Proteomes" id="UP001227230"/>
    </source>
</evidence>